<dbReference type="EMBL" id="BLXT01008292">
    <property type="protein sequence ID" value="GFO47299.1"/>
    <property type="molecule type" value="Genomic_DNA"/>
</dbReference>
<evidence type="ECO:0000313" key="2">
    <source>
        <dbReference type="Proteomes" id="UP000735302"/>
    </source>
</evidence>
<evidence type="ECO:0000313" key="1">
    <source>
        <dbReference type="EMBL" id="GFO47299.1"/>
    </source>
</evidence>
<dbReference type="SUPFAM" id="SSF53098">
    <property type="entry name" value="Ribonuclease H-like"/>
    <property type="match status" value="1"/>
</dbReference>
<keyword evidence="1" id="KW-0695">RNA-directed DNA polymerase</keyword>
<keyword evidence="1" id="KW-0808">Transferase</keyword>
<reference evidence="1 2" key="1">
    <citation type="journal article" date="2021" name="Elife">
        <title>Chloroplast acquisition without the gene transfer in kleptoplastic sea slugs, Plakobranchus ocellatus.</title>
        <authorList>
            <person name="Maeda T."/>
            <person name="Takahashi S."/>
            <person name="Yoshida T."/>
            <person name="Shimamura S."/>
            <person name="Takaki Y."/>
            <person name="Nagai Y."/>
            <person name="Toyoda A."/>
            <person name="Suzuki Y."/>
            <person name="Arimoto A."/>
            <person name="Ishii H."/>
            <person name="Satoh N."/>
            <person name="Nishiyama T."/>
            <person name="Hasebe M."/>
            <person name="Maruyama T."/>
            <person name="Minagawa J."/>
            <person name="Obokata J."/>
            <person name="Shigenobu S."/>
        </authorList>
    </citation>
    <scope>NUCLEOTIDE SEQUENCE [LARGE SCALE GENOMIC DNA]</scope>
</reference>
<dbReference type="Gene3D" id="3.30.420.10">
    <property type="entry name" value="Ribonuclease H-like superfamily/Ribonuclease H"/>
    <property type="match status" value="1"/>
</dbReference>
<sequence length="109" mass="12293">MDYRYAEAVLLQKIDAEIVAEALMNIYSRLGVSEEVLGNKGMQFMSDCMREVCCILSIKQKVPISSHQCAVVWYRNLIPPSKHVFKVCVVSNPSSGISTLTLRRCPRVK</sequence>
<keyword evidence="2" id="KW-1185">Reference proteome</keyword>
<dbReference type="InterPro" id="IPR012337">
    <property type="entry name" value="RNaseH-like_sf"/>
</dbReference>
<comment type="caution">
    <text evidence="1">The sequence shown here is derived from an EMBL/GenBank/DDBJ whole genome shotgun (WGS) entry which is preliminary data.</text>
</comment>
<gene>
    <name evidence="1" type="ORF">PoB_007380400</name>
</gene>
<keyword evidence="1" id="KW-0548">Nucleotidyltransferase</keyword>
<accession>A0AAV4DT11</accession>
<dbReference type="InterPro" id="IPR036397">
    <property type="entry name" value="RNaseH_sf"/>
</dbReference>
<proteinExistence type="predicted"/>
<dbReference type="Proteomes" id="UP000735302">
    <property type="component" value="Unassembled WGS sequence"/>
</dbReference>
<dbReference type="GO" id="GO:0003964">
    <property type="term" value="F:RNA-directed DNA polymerase activity"/>
    <property type="evidence" value="ECO:0007669"/>
    <property type="project" value="UniProtKB-KW"/>
</dbReference>
<dbReference type="AlphaFoldDB" id="A0AAV4DT11"/>
<name>A0AAV4DT11_9GAST</name>
<protein>
    <submittedName>
        <fullName evidence="1">Reverse transcriptase</fullName>
    </submittedName>
</protein>
<dbReference type="GO" id="GO:0003676">
    <property type="term" value="F:nucleic acid binding"/>
    <property type="evidence" value="ECO:0007669"/>
    <property type="project" value="InterPro"/>
</dbReference>
<organism evidence="1 2">
    <name type="scientific">Plakobranchus ocellatus</name>
    <dbReference type="NCBI Taxonomy" id="259542"/>
    <lineage>
        <taxon>Eukaryota</taxon>
        <taxon>Metazoa</taxon>
        <taxon>Spiralia</taxon>
        <taxon>Lophotrochozoa</taxon>
        <taxon>Mollusca</taxon>
        <taxon>Gastropoda</taxon>
        <taxon>Heterobranchia</taxon>
        <taxon>Euthyneura</taxon>
        <taxon>Panpulmonata</taxon>
        <taxon>Sacoglossa</taxon>
        <taxon>Placobranchoidea</taxon>
        <taxon>Plakobranchidae</taxon>
        <taxon>Plakobranchus</taxon>
    </lineage>
</organism>